<proteinExistence type="predicted"/>
<protein>
    <submittedName>
        <fullName evidence="1">Uncharacterized protein</fullName>
    </submittedName>
</protein>
<keyword evidence="2" id="KW-1185">Reference proteome</keyword>
<sequence>MLVQKKRSKEKDAFFKEYFGEKAKNRGKNPAERRSKKSPLLDLEVFSTYSSKKGRKLLKGNW</sequence>
<evidence type="ECO:0000313" key="2">
    <source>
        <dbReference type="Proteomes" id="UP000241507"/>
    </source>
</evidence>
<reference evidence="2" key="1">
    <citation type="submission" date="2018-03" db="EMBL/GenBank/DDBJ databases">
        <title>Gramella fulva sp. nov., isolated from a dry surface of tidal flat.</title>
        <authorList>
            <person name="Hwang S.H."/>
            <person name="Hwang W.M."/>
            <person name="Kang K."/>
            <person name="Ahn T.-Y."/>
        </authorList>
    </citation>
    <scope>NUCLEOTIDE SEQUENCE [LARGE SCALE GENOMIC DNA]</scope>
    <source>
        <strain evidence="2">SH35</strain>
    </source>
</reference>
<evidence type="ECO:0000313" key="1">
    <source>
        <dbReference type="EMBL" id="AVR43811.1"/>
    </source>
</evidence>
<name>A0A2R3Z0L8_9FLAO</name>
<dbReference type="Proteomes" id="UP000241507">
    <property type="component" value="Chromosome"/>
</dbReference>
<organism evidence="1 2">
    <name type="scientific">Christiangramia fulva</name>
    <dbReference type="NCBI Taxonomy" id="2126553"/>
    <lineage>
        <taxon>Bacteria</taxon>
        <taxon>Pseudomonadati</taxon>
        <taxon>Bacteroidota</taxon>
        <taxon>Flavobacteriia</taxon>
        <taxon>Flavobacteriales</taxon>
        <taxon>Flavobacteriaceae</taxon>
        <taxon>Christiangramia</taxon>
    </lineage>
</organism>
<gene>
    <name evidence="1" type="ORF">C7S20_00165</name>
</gene>
<dbReference type="KEGG" id="grs:C7S20_00165"/>
<dbReference type="AlphaFoldDB" id="A0A2R3Z0L8"/>
<accession>A0A2R3Z0L8</accession>
<dbReference type="EMBL" id="CP028136">
    <property type="protein sequence ID" value="AVR43811.1"/>
    <property type="molecule type" value="Genomic_DNA"/>
</dbReference>